<keyword evidence="5" id="KW-0571">Peptide transport</keyword>
<evidence type="ECO:0000259" key="10">
    <source>
        <dbReference type="PROSITE" id="PS50928"/>
    </source>
</evidence>
<evidence type="ECO:0000313" key="11">
    <source>
        <dbReference type="EMBL" id="CAI8719137.1"/>
    </source>
</evidence>
<evidence type="ECO:0000256" key="6">
    <source>
        <dbReference type="ARBA" id="ARBA00022927"/>
    </source>
</evidence>
<name>A0ABM9HW83_9GAMM</name>
<protein>
    <submittedName>
        <fullName evidence="11">Peptide/nickel transport system permease protein</fullName>
    </submittedName>
</protein>
<keyword evidence="6" id="KW-0653">Protein transport</keyword>
<evidence type="ECO:0000256" key="7">
    <source>
        <dbReference type="ARBA" id="ARBA00022989"/>
    </source>
</evidence>
<feature type="transmembrane region" description="Helical" evidence="9">
    <location>
        <begin position="197"/>
        <end position="221"/>
    </location>
</feature>
<evidence type="ECO:0000256" key="9">
    <source>
        <dbReference type="RuleBase" id="RU363032"/>
    </source>
</evidence>
<keyword evidence="12" id="KW-1185">Reference proteome</keyword>
<feature type="transmembrane region" description="Helical" evidence="9">
    <location>
        <begin position="6"/>
        <end position="23"/>
    </location>
</feature>
<accession>A0ABM9HW83</accession>
<evidence type="ECO:0000256" key="2">
    <source>
        <dbReference type="ARBA" id="ARBA00022448"/>
    </source>
</evidence>
<sequence length="462" mass="52101">MLKLLWTDILFFVLLAGFTVAIVRARRREHLRRPWRKVTRSRSAMVSLVVLLAYLFIAILDSIHFRPRIEDENGRYEGEVISVLDSWMTPIRTRVEKTYSAPFSCYAYAKEMIRRPDGTQVWDYPRLRYGGAHLTDPEREKMGDILRIGTKGLAKGASVWAVLAFLLVVWRSREDRIGLTESLARIGRGQTEIPWRAALLTLFLILGIGGALGELGLYYHVLGTDKVGEDVFYQSVKSIRTGLLIGTLTTFATLPLALGFGILAGYFRGWVDDAIQYLYTTLNSIPGVLLIAAAMLIMQVYMARHEDDFASLALRADFRLLFLCLILGMTSWTGLCRLLRAETLKLREMEYVQAARALGVRQGVILVRHILPNVFHLVLISVALDFSSLVLAEAVLSYVNIGVDPTMESWGNMINSARLEMARDPVVWWSLAAAFLFMFTLVLAANLFADAVRDAFDPRRAE</sequence>
<dbReference type="PANTHER" id="PTHR43386">
    <property type="entry name" value="OLIGOPEPTIDE TRANSPORT SYSTEM PERMEASE PROTEIN APPC"/>
    <property type="match status" value="1"/>
</dbReference>
<dbReference type="InterPro" id="IPR035906">
    <property type="entry name" value="MetI-like_sf"/>
</dbReference>
<gene>
    <name evidence="11" type="ORF">MSZNOR_0056</name>
</gene>
<feature type="transmembrane region" description="Helical" evidence="9">
    <location>
        <begin position="44"/>
        <end position="65"/>
    </location>
</feature>
<evidence type="ECO:0000256" key="4">
    <source>
        <dbReference type="ARBA" id="ARBA00022692"/>
    </source>
</evidence>
<dbReference type="SUPFAM" id="SSF161098">
    <property type="entry name" value="MetI-like"/>
    <property type="match status" value="1"/>
</dbReference>
<feature type="transmembrane region" description="Helical" evidence="9">
    <location>
        <begin position="318"/>
        <end position="339"/>
    </location>
</feature>
<keyword evidence="2 9" id="KW-0813">Transport</keyword>
<evidence type="ECO:0000256" key="3">
    <source>
        <dbReference type="ARBA" id="ARBA00022475"/>
    </source>
</evidence>
<dbReference type="PANTHER" id="PTHR43386:SF24">
    <property type="entry name" value="OLIGOPEPTIDE TRANSPORT SYSTEM PERMEASE PROTEIN AMID"/>
    <property type="match status" value="1"/>
</dbReference>
<dbReference type="Pfam" id="PF00528">
    <property type="entry name" value="BPD_transp_1"/>
    <property type="match status" value="1"/>
</dbReference>
<evidence type="ECO:0000256" key="5">
    <source>
        <dbReference type="ARBA" id="ARBA00022856"/>
    </source>
</evidence>
<evidence type="ECO:0000313" key="12">
    <source>
        <dbReference type="Proteomes" id="UP001162030"/>
    </source>
</evidence>
<feature type="transmembrane region" description="Helical" evidence="9">
    <location>
        <begin position="374"/>
        <end position="399"/>
    </location>
</feature>
<keyword evidence="3" id="KW-1003">Cell membrane</keyword>
<dbReference type="CDD" id="cd06261">
    <property type="entry name" value="TM_PBP2"/>
    <property type="match status" value="1"/>
</dbReference>
<dbReference type="EMBL" id="OX458333">
    <property type="protein sequence ID" value="CAI8719137.1"/>
    <property type="molecule type" value="Genomic_DNA"/>
</dbReference>
<feature type="transmembrane region" description="Helical" evidence="9">
    <location>
        <begin position="277"/>
        <end position="298"/>
    </location>
</feature>
<keyword evidence="4 9" id="KW-0812">Transmembrane</keyword>
<dbReference type="Proteomes" id="UP001162030">
    <property type="component" value="Chromosome"/>
</dbReference>
<evidence type="ECO:0000256" key="1">
    <source>
        <dbReference type="ARBA" id="ARBA00004651"/>
    </source>
</evidence>
<organism evidence="11 12">
    <name type="scientific">Methylocaldum szegediense</name>
    <dbReference type="NCBI Taxonomy" id="73780"/>
    <lineage>
        <taxon>Bacteria</taxon>
        <taxon>Pseudomonadati</taxon>
        <taxon>Pseudomonadota</taxon>
        <taxon>Gammaproteobacteria</taxon>
        <taxon>Methylococcales</taxon>
        <taxon>Methylococcaceae</taxon>
        <taxon>Methylocaldum</taxon>
    </lineage>
</organism>
<dbReference type="InterPro" id="IPR050366">
    <property type="entry name" value="BP-dependent_transpt_permease"/>
</dbReference>
<comment type="subcellular location">
    <subcellularLocation>
        <location evidence="1 9">Cell membrane</location>
        <topology evidence="1 9">Multi-pass membrane protein</topology>
    </subcellularLocation>
</comment>
<dbReference type="Gene3D" id="1.10.3720.10">
    <property type="entry name" value="MetI-like"/>
    <property type="match status" value="1"/>
</dbReference>
<comment type="similarity">
    <text evidence="9">Belongs to the binding-protein-dependent transport system permease family.</text>
</comment>
<feature type="transmembrane region" description="Helical" evidence="9">
    <location>
        <begin position="241"/>
        <end position="265"/>
    </location>
</feature>
<feature type="transmembrane region" description="Helical" evidence="9">
    <location>
        <begin position="152"/>
        <end position="170"/>
    </location>
</feature>
<keyword evidence="7 9" id="KW-1133">Transmembrane helix</keyword>
<reference evidence="11 12" key="1">
    <citation type="submission" date="2023-03" db="EMBL/GenBank/DDBJ databases">
        <authorList>
            <person name="Pearce D."/>
        </authorList>
    </citation>
    <scope>NUCLEOTIDE SEQUENCE [LARGE SCALE GENOMIC DNA]</scope>
    <source>
        <strain evidence="11">Msz</strain>
    </source>
</reference>
<dbReference type="InterPro" id="IPR000515">
    <property type="entry name" value="MetI-like"/>
</dbReference>
<dbReference type="PROSITE" id="PS50928">
    <property type="entry name" value="ABC_TM1"/>
    <property type="match status" value="1"/>
</dbReference>
<feature type="transmembrane region" description="Helical" evidence="9">
    <location>
        <begin position="426"/>
        <end position="449"/>
    </location>
</feature>
<keyword evidence="8 9" id="KW-0472">Membrane</keyword>
<dbReference type="RefSeq" id="WP_026608894.1">
    <property type="nucleotide sequence ID" value="NZ_OX458333.1"/>
</dbReference>
<feature type="domain" description="ABC transmembrane type-1" evidence="10">
    <location>
        <begin position="239"/>
        <end position="449"/>
    </location>
</feature>
<evidence type="ECO:0000256" key="8">
    <source>
        <dbReference type="ARBA" id="ARBA00023136"/>
    </source>
</evidence>
<proteinExistence type="inferred from homology"/>